<comment type="function">
    <text evidence="1">Part of the binding-protein-dependent transport system for phosphate; probably responsible for the translocation of the substrate across the membrane.</text>
</comment>
<dbReference type="SUPFAM" id="SSF161098">
    <property type="entry name" value="MetI-like"/>
    <property type="match status" value="1"/>
</dbReference>
<keyword evidence="8 10" id="KW-1133">Transmembrane helix</keyword>
<gene>
    <name evidence="13" type="primary">pstA</name>
    <name evidence="13" type="ORF">E3T55_05495</name>
</gene>
<feature type="compositionally biased region" description="Basic and acidic residues" evidence="11">
    <location>
        <begin position="405"/>
        <end position="424"/>
    </location>
</feature>
<proteinExistence type="inferred from homology"/>
<dbReference type="GO" id="GO:0005886">
    <property type="term" value="C:plasma membrane"/>
    <property type="evidence" value="ECO:0007669"/>
    <property type="project" value="UniProtKB-SubCell"/>
</dbReference>
<evidence type="ECO:0000256" key="6">
    <source>
        <dbReference type="ARBA" id="ARBA00022592"/>
    </source>
</evidence>
<dbReference type="PANTHER" id="PTHR42922:SF1">
    <property type="entry name" value="PHOSPHATE TRANSPORT SYSTEM PERMEASE PROTEIN PSTA"/>
    <property type="match status" value="1"/>
</dbReference>
<evidence type="ECO:0000313" key="14">
    <source>
        <dbReference type="Proteomes" id="UP000297447"/>
    </source>
</evidence>
<dbReference type="InterPro" id="IPR005672">
    <property type="entry name" value="Phosphate_PstA"/>
</dbReference>
<evidence type="ECO:0000256" key="3">
    <source>
        <dbReference type="ARBA" id="ARBA00007069"/>
    </source>
</evidence>
<feature type="transmembrane region" description="Helical" evidence="10">
    <location>
        <begin position="100"/>
        <end position="123"/>
    </location>
</feature>
<feature type="transmembrane region" description="Helical" evidence="10">
    <location>
        <begin position="69"/>
        <end position="88"/>
    </location>
</feature>
<feature type="transmembrane region" description="Helical" evidence="10">
    <location>
        <begin position="162"/>
        <end position="183"/>
    </location>
</feature>
<dbReference type="RefSeq" id="WP_134518574.1">
    <property type="nucleotide sequence ID" value="NZ_SOHE01000021.1"/>
</dbReference>
<feature type="region of interest" description="Disordered" evidence="11">
    <location>
        <begin position="403"/>
        <end position="424"/>
    </location>
</feature>
<name>A0A4R9A756_9MICO</name>
<dbReference type="CDD" id="cd06261">
    <property type="entry name" value="TM_PBP2"/>
    <property type="match status" value="1"/>
</dbReference>
<evidence type="ECO:0000256" key="11">
    <source>
        <dbReference type="SAM" id="MobiDB-lite"/>
    </source>
</evidence>
<dbReference type="Gene3D" id="1.10.3720.10">
    <property type="entry name" value="MetI-like"/>
    <property type="match status" value="1"/>
</dbReference>
<dbReference type="GO" id="GO:0005315">
    <property type="term" value="F:phosphate transmembrane transporter activity"/>
    <property type="evidence" value="ECO:0007669"/>
    <property type="project" value="InterPro"/>
</dbReference>
<sequence>MPPIPTTLLNVVSPTRVPVNSELLIAEPRRATGGLRRNDVFALAGSLLAAVALASWLQNQLFAFQGMLAFILVAHALFMLFYAVLIGLTESVPVVVDKLITTLVHSLSFVMLLALAAVVTFTFGRGWEALAHANFFTQDMSNAGPLDPLTAGGVLHGMAGTLIMISIALAISVPLGIMTAVFLSEFPGRYAAVVRTVVEAMTALPSIVAGLFIYATVILGLGIERSGFAASCAVTVMMLPIIIRSADVVLRLVPGNLKEAAFALGSSRWRTVWTVTLPTARSGLTTAVVLGTARGIGETSPVLLTAGLTTFLNLNPFSGPMVSLPLATFAFVKSPEPGMIARGFGSAAVLMLVVLVLFWLARVIGGRGPGQLTPRHFRRITASSRALNYRYLARDVSAHRASRALRADGQTRRSSEPRAKGDRS</sequence>
<keyword evidence="7 10" id="KW-0812">Transmembrane</keyword>
<evidence type="ECO:0000256" key="10">
    <source>
        <dbReference type="RuleBase" id="RU363043"/>
    </source>
</evidence>
<dbReference type="GO" id="GO:0035435">
    <property type="term" value="P:phosphate ion transmembrane transport"/>
    <property type="evidence" value="ECO:0007669"/>
    <property type="project" value="InterPro"/>
</dbReference>
<evidence type="ECO:0000259" key="12">
    <source>
        <dbReference type="PROSITE" id="PS50928"/>
    </source>
</evidence>
<evidence type="ECO:0000256" key="1">
    <source>
        <dbReference type="ARBA" id="ARBA00003510"/>
    </source>
</evidence>
<feature type="transmembrane region" description="Helical" evidence="10">
    <location>
        <begin position="203"/>
        <end position="221"/>
    </location>
</feature>
<dbReference type="PROSITE" id="PS50928">
    <property type="entry name" value="ABC_TM1"/>
    <property type="match status" value="1"/>
</dbReference>
<dbReference type="InterPro" id="IPR051408">
    <property type="entry name" value="Phosphate_transprt_permease"/>
</dbReference>
<evidence type="ECO:0000256" key="5">
    <source>
        <dbReference type="ARBA" id="ARBA00022475"/>
    </source>
</evidence>
<evidence type="ECO:0000313" key="13">
    <source>
        <dbReference type="EMBL" id="TFD53466.1"/>
    </source>
</evidence>
<dbReference type="EMBL" id="SOHE01000021">
    <property type="protein sequence ID" value="TFD53466.1"/>
    <property type="molecule type" value="Genomic_DNA"/>
</dbReference>
<keyword evidence="5 10" id="KW-1003">Cell membrane</keyword>
<dbReference type="Pfam" id="PF00528">
    <property type="entry name" value="BPD_transp_1"/>
    <property type="match status" value="1"/>
</dbReference>
<feature type="transmembrane region" description="Helical" evidence="10">
    <location>
        <begin position="228"/>
        <end position="246"/>
    </location>
</feature>
<dbReference type="AlphaFoldDB" id="A0A4R9A756"/>
<dbReference type="OrthoDB" id="9775069at2"/>
<reference evidence="13 14" key="1">
    <citation type="submission" date="2019-03" db="EMBL/GenBank/DDBJ databases">
        <title>Genomics of glacier-inhabiting Cryobacterium strains.</title>
        <authorList>
            <person name="Liu Q."/>
            <person name="Xin Y.-H."/>
        </authorList>
    </citation>
    <scope>NUCLEOTIDE SEQUENCE [LARGE SCALE GENOMIC DNA]</scope>
    <source>
        <strain evidence="13 14">Hh14</strain>
    </source>
</reference>
<dbReference type="NCBIfam" id="TIGR00974">
    <property type="entry name" value="3a0107s02c"/>
    <property type="match status" value="1"/>
</dbReference>
<comment type="caution">
    <text evidence="13">The sequence shown here is derived from an EMBL/GenBank/DDBJ whole genome shotgun (WGS) entry which is preliminary data.</text>
</comment>
<dbReference type="Proteomes" id="UP000297447">
    <property type="component" value="Unassembled WGS sequence"/>
</dbReference>
<comment type="similarity">
    <text evidence="3 10">Belongs to the binding-protein-dependent transport system permease family. CysTW subfamily.</text>
</comment>
<keyword evidence="9 10" id="KW-0472">Membrane</keyword>
<evidence type="ECO:0000256" key="8">
    <source>
        <dbReference type="ARBA" id="ARBA00022989"/>
    </source>
</evidence>
<feature type="transmembrane region" description="Helical" evidence="10">
    <location>
        <begin position="40"/>
        <end position="57"/>
    </location>
</feature>
<comment type="subcellular location">
    <subcellularLocation>
        <location evidence="2 10">Cell membrane</location>
        <topology evidence="2 10">Multi-pass membrane protein</topology>
    </subcellularLocation>
</comment>
<keyword evidence="14" id="KW-1185">Reference proteome</keyword>
<evidence type="ECO:0000256" key="2">
    <source>
        <dbReference type="ARBA" id="ARBA00004651"/>
    </source>
</evidence>
<dbReference type="PANTHER" id="PTHR42922">
    <property type="entry name" value="PHOSPHATE TRANSPORT SYSTEM PERMEASE PROTEIN PSTA"/>
    <property type="match status" value="1"/>
</dbReference>
<dbReference type="InterPro" id="IPR035906">
    <property type="entry name" value="MetI-like_sf"/>
</dbReference>
<organism evidence="13 14">
    <name type="scientific">Cryobacterium frigoriphilum</name>
    <dbReference type="NCBI Taxonomy" id="1259150"/>
    <lineage>
        <taxon>Bacteria</taxon>
        <taxon>Bacillati</taxon>
        <taxon>Actinomycetota</taxon>
        <taxon>Actinomycetes</taxon>
        <taxon>Micrococcales</taxon>
        <taxon>Microbacteriaceae</taxon>
        <taxon>Cryobacterium</taxon>
    </lineage>
</organism>
<keyword evidence="6" id="KW-0592">Phosphate transport</keyword>
<evidence type="ECO:0000256" key="7">
    <source>
        <dbReference type="ARBA" id="ARBA00022692"/>
    </source>
</evidence>
<keyword evidence="4" id="KW-0813">Transport</keyword>
<dbReference type="InterPro" id="IPR000515">
    <property type="entry name" value="MetI-like"/>
</dbReference>
<evidence type="ECO:0000256" key="9">
    <source>
        <dbReference type="ARBA" id="ARBA00023136"/>
    </source>
</evidence>
<feature type="domain" description="ABC transmembrane type-1" evidence="12">
    <location>
        <begin position="158"/>
        <end position="361"/>
    </location>
</feature>
<evidence type="ECO:0000256" key="4">
    <source>
        <dbReference type="ARBA" id="ARBA00022448"/>
    </source>
</evidence>
<accession>A0A4R9A756</accession>
<protein>
    <recommendedName>
        <fullName evidence="10">Phosphate transport system permease protein PstA</fullName>
    </recommendedName>
</protein>
<feature type="transmembrane region" description="Helical" evidence="10">
    <location>
        <begin position="339"/>
        <end position="361"/>
    </location>
</feature>